<dbReference type="EMBL" id="ML986581">
    <property type="protein sequence ID" value="KAF2269959.1"/>
    <property type="molecule type" value="Genomic_DNA"/>
</dbReference>
<keyword evidence="1" id="KW-1133">Transmembrane helix</keyword>
<feature type="transmembrane region" description="Helical" evidence="1">
    <location>
        <begin position="234"/>
        <end position="252"/>
    </location>
</feature>
<evidence type="ECO:0000313" key="2">
    <source>
        <dbReference type="EMBL" id="KAF2269959.1"/>
    </source>
</evidence>
<dbReference type="AlphaFoldDB" id="A0A9P4NB31"/>
<feature type="transmembrane region" description="Helical" evidence="1">
    <location>
        <begin position="129"/>
        <end position="153"/>
    </location>
</feature>
<proteinExistence type="predicted"/>
<feature type="transmembrane region" description="Helical" evidence="1">
    <location>
        <begin position="12"/>
        <end position="31"/>
    </location>
</feature>
<name>A0A9P4NB31_9PLEO</name>
<accession>A0A9P4NB31</accession>
<feature type="transmembrane region" description="Helical" evidence="1">
    <location>
        <begin position="173"/>
        <end position="198"/>
    </location>
</feature>
<dbReference type="Proteomes" id="UP000800093">
    <property type="component" value="Unassembled WGS sequence"/>
</dbReference>
<keyword evidence="1" id="KW-0472">Membrane</keyword>
<organism evidence="2 3">
    <name type="scientific">Lojkania enalia</name>
    <dbReference type="NCBI Taxonomy" id="147567"/>
    <lineage>
        <taxon>Eukaryota</taxon>
        <taxon>Fungi</taxon>
        <taxon>Dikarya</taxon>
        <taxon>Ascomycota</taxon>
        <taxon>Pezizomycotina</taxon>
        <taxon>Dothideomycetes</taxon>
        <taxon>Pleosporomycetidae</taxon>
        <taxon>Pleosporales</taxon>
        <taxon>Pleosporales incertae sedis</taxon>
        <taxon>Lojkania</taxon>
    </lineage>
</organism>
<reference evidence="3" key="1">
    <citation type="journal article" date="2020" name="Stud. Mycol.">
        <title>101 Dothideomycetes genomes: A test case for predicting lifestyles and emergence of pathogens.</title>
        <authorList>
            <person name="Haridas S."/>
            <person name="Albert R."/>
            <person name="Binder M."/>
            <person name="Bloem J."/>
            <person name="LaButti K."/>
            <person name="Salamov A."/>
            <person name="Andreopoulos B."/>
            <person name="Baker S."/>
            <person name="Barry K."/>
            <person name="Bills G."/>
            <person name="Bluhm B."/>
            <person name="Cannon C."/>
            <person name="Castanera R."/>
            <person name="Culley D."/>
            <person name="Daum C."/>
            <person name="Ezra D."/>
            <person name="Gonzalez J."/>
            <person name="Henrissat B."/>
            <person name="Kuo A."/>
            <person name="Liang C."/>
            <person name="Lipzen A."/>
            <person name="Lutzoni F."/>
            <person name="Magnuson J."/>
            <person name="Mondo S."/>
            <person name="Nolan M."/>
            <person name="Ohm R."/>
            <person name="Pangilinan J."/>
            <person name="Park H.-J."/>
            <person name="Ramirez L."/>
            <person name="Alfaro M."/>
            <person name="Sun H."/>
            <person name="Tritt A."/>
            <person name="Yoshinaga Y."/>
            <person name="Zwiers L.-H."/>
            <person name="Turgeon B."/>
            <person name="Goodwin S."/>
            <person name="Spatafora J."/>
            <person name="Crous P."/>
            <person name="Grigoriev I."/>
        </authorList>
    </citation>
    <scope>NUCLEOTIDE SEQUENCE [LARGE SCALE GENOMIC DNA]</scope>
    <source>
        <strain evidence="3">CBS 304.66</strain>
    </source>
</reference>
<protein>
    <submittedName>
        <fullName evidence="2">Uncharacterized protein</fullName>
    </submittedName>
</protein>
<comment type="caution">
    <text evidence="2">The sequence shown here is derived from an EMBL/GenBank/DDBJ whole genome shotgun (WGS) entry which is preliminary data.</text>
</comment>
<keyword evidence="3" id="KW-1185">Reference proteome</keyword>
<evidence type="ECO:0000256" key="1">
    <source>
        <dbReference type="SAM" id="Phobius"/>
    </source>
</evidence>
<gene>
    <name evidence="2" type="ORF">CC78DRAFT_529115</name>
</gene>
<dbReference type="OrthoDB" id="3519019at2759"/>
<sequence length="265" mass="29679">MVYYRHFRFVPAALAFSFAIVAFVFAILSITSKEWAVRDNFLPQDPPRDWKTPYYTLYRSPFQICTARQAQDPESGDENPPPPLVECIHYRPFGRNKTSCELEVVTQEDQSANVGDARLCQQIHYVGDFIIASTCFIGLGLITTGIMFLLTFLRTRERQRHSDNTRTATHINVALQLFFFIGFATGIISQFYAILAFIQSLPNQADFASSSGVGGSEETNVYGNHGPWYQGKGLSVYVTCAWAFAAAAGVTASRTWKLPNWSVLA</sequence>
<keyword evidence="1" id="KW-0812">Transmembrane</keyword>
<evidence type="ECO:0000313" key="3">
    <source>
        <dbReference type="Proteomes" id="UP000800093"/>
    </source>
</evidence>